<gene>
    <name evidence="5" type="ORF">C0Z19_06535</name>
</gene>
<dbReference type="SMART" id="SM00267">
    <property type="entry name" value="GGDEF"/>
    <property type="match status" value="1"/>
</dbReference>
<dbReference type="InterPro" id="IPR050469">
    <property type="entry name" value="Diguanylate_Cyclase"/>
</dbReference>
<evidence type="ECO:0000313" key="6">
    <source>
        <dbReference type="Proteomes" id="UP000235347"/>
    </source>
</evidence>
<organism evidence="5 6">
    <name type="scientific">Trinickia soli</name>
    <dbReference type="NCBI Taxonomy" id="380675"/>
    <lineage>
        <taxon>Bacteria</taxon>
        <taxon>Pseudomonadati</taxon>
        <taxon>Pseudomonadota</taxon>
        <taxon>Betaproteobacteria</taxon>
        <taxon>Burkholderiales</taxon>
        <taxon>Burkholderiaceae</taxon>
        <taxon>Trinickia</taxon>
    </lineage>
</organism>
<dbReference type="GO" id="GO:0006355">
    <property type="term" value="P:regulation of DNA-templated transcription"/>
    <property type="evidence" value="ECO:0007669"/>
    <property type="project" value="InterPro"/>
</dbReference>
<name>A0A2N7WB04_9BURK</name>
<dbReference type="CDD" id="cd01949">
    <property type="entry name" value="GGDEF"/>
    <property type="match status" value="1"/>
</dbReference>
<reference evidence="5 6" key="1">
    <citation type="submission" date="2018-01" db="EMBL/GenBank/DDBJ databases">
        <title>Whole genome analyses suggest that Burkholderia sensu lato contains two further novel genera in the rhizoxinica-symbiotica group Mycetohabitans gen. nov., and Trinickia gen. nov.: implications for the evolution of diazotrophy and nodulation in the Burkholderiaceae.</title>
        <authorList>
            <person name="Estrada-de los Santos P."/>
            <person name="Palmer M."/>
            <person name="Chavez-Ramirez B."/>
            <person name="Beukes C."/>
            <person name="Steenkamp E.T."/>
            <person name="Hirsch A.M."/>
            <person name="Manyaka P."/>
            <person name="Maluk M."/>
            <person name="Lafos M."/>
            <person name="Crook M."/>
            <person name="Gross E."/>
            <person name="Simon M.F."/>
            <person name="Bueno dos Reis Junior F."/>
            <person name="Poole P.S."/>
            <person name="Venter S.N."/>
            <person name="James E.K."/>
        </authorList>
    </citation>
    <scope>NUCLEOTIDE SEQUENCE [LARGE SCALE GENOMIC DNA]</scope>
    <source>
        <strain evidence="5 6">GP25-8</strain>
    </source>
</reference>
<dbReference type="Proteomes" id="UP000235347">
    <property type="component" value="Unassembled WGS sequence"/>
</dbReference>
<dbReference type="InterPro" id="IPR029787">
    <property type="entry name" value="Nucleotide_cyclase"/>
</dbReference>
<dbReference type="InterPro" id="IPR013767">
    <property type="entry name" value="PAS_fold"/>
</dbReference>
<evidence type="ECO:0000256" key="1">
    <source>
        <dbReference type="ARBA" id="ARBA00012528"/>
    </source>
</evidence>
<keyword evidence="6" id="KW-1185">Reference proteome</keyword>
<dbReference type="Gene3D" id="3.30.70.270">
    <property type="match status" value="1"/>
</dbReference>
<dbReference type="InterPro" id="IPR000014">
    <property type="entry name" value="PAS"/>
</dbReference>
<feature type="domain" description="PAS" evidence="3">
    <location>
        <begin position="6"/>
        <end position="54"/>
    </location>
</feature>
<dbReference type="AlphaFoldDB" id="A0A2N7WB04"/>
<dbReference type="Gene3D" id="3.30.450.20">
    <property type="entry name" value="PAS domain"/>
    <property type="match status" value="1"/>
</dbReference>
<dbReference type="FunFam" id="3.30.70.270:FF:000001">
    <property type="entry name" value="Diguanylate cyclase domain protein"/>
    <property type="match status" value="1"/>
</dbReference>
<dbReference type="NCBIfam" id="TIGR00254">
    <property type="entry name" value="GGDEF"/>
    <property type="match status" value="1"/>
</dbReference>
<sequence>MDIPGTARLSELALERVGLGIFAVDRDYRIVLWNRFMDEHSGLAAAQAIGRSFFDCFPDAPRAWLKRKFDTVFLLHSGSFSSWQHRPWLLPFEHDCPITGSLDLMQQDCAFMPLIENGEVVAVCVTIADVTELAVAWKEREVALDALRDSSERDALTGLYNRRHIDGRLESEYNSWTRHHETFAVLLFDIDHFKRVNDTYGHPTGDAVLRNIAAIVSPQLRSSDILARYGGEEFIVVLPHCDEAGAAVVAEKIRAAIENDALEASTGALKVTVSVGGCVSTDGLTSVAALVAQADQALYDAKHGGRNRVCLFHPHPA</sequence>
<evidence type="ECO:0000259" key="3">
    <source>
        <dbReference type="PROSITE" id="PS50112"/>
    </source>
</evidence>
<dbReference type="EMBL" id="PNYB01000004">
    <property type="protein sequence ID" value="PMS26590.1"/>
    <property type="molecule type" value="Genomic_DNA"/>
</dbReference>
<dbReference type="SUPFAM" id="SSF55073">
    <property type="entry name" value="Nucleotide cyclase"/>
    <property type="match status" value="1"/>
</dbReference>
<dbReference type="PROSITE" id="PS50887">
    <property type="entry name" value="GGDEF"/>
    <property type="match status" value="1"/>
</dbReference>
<dbReference type="InterPro" id="IPR035965">
    <property type="entry name" value="PAS-like_dom_sf"/>
</dbReference>
<accession>A0A2N7WB04</accession>
<dbReference type="Pfam" id="PF00990">
    <property type="entry name" value="GGDEF"/>
    <property type="match status" value="1"/>
</dbReference>
<evidence type="ECO:0000313" key="5">
    <source>
        <dbReference type="EMBL" id="PMS26590.1"/>
    </source>
</evidence>
<dbReference type="EC" id="2.7.7.65" evidence="1"/>
<dbReference type="InterPro" id="IPR043128">
    <property type="entry name" value="Rev_trsase/Diguanyl_cyclase"/>
</dbReference>
<dbReference type="NCBIfam" id="TIGR00229">
    <property type="entry name" value="sensory_box"/>
    <property type="match status" value="1"/>
</dbReference>
<dbReference type="RefSeq" id="WP_102608981.1">
    <property type="nucleotide sequence ID" value="NZ_CADIKD010000011.1"/>
</dbReference>
<dbReference type="SUPFAM" id="SSF55785">
    <property type="entry name" value="PYP-like sensor domain (PAS domain)"/>
    <property type="match status" value="1"/>
</dbReference>
<dbReference type="GO" id="GO:0052621">
    <property type="term" value="F:diguanylate cyclase activity"/>
    <property type="evidence" value="ECO:0007669"/>
    <property type="project" value="UniProtKB-EC"/>
</dbReference>
<protein>
    <recommendedName>
        <fullName evidence="1">diguanylate cyclase</fullName>
        <ecNumber evidence="1">2.7.7.65</ecNumber>
    </recommendedName>
</protein>
<dbReference type="PANTHER" id="PTHR45138:SF9">
    <property type="entry name" value="DIGUANYLATE CYCLASE DGCM-RELATED"/>
    <property type="match status" value="1"/>
</dbReference>
<feature type="domain" description="GGDEF" evidence="4">
    <location>
        <begin position="181"/>
        <end position="314"/>
    </location>
</feature>
<comment type="catalytic activity">
    <reaction evidence="2">
        <text>2 GTP = 3',3'-c-di-GMP + 2 diphosphate</text>
        <dbReference type="Rhea" id="RHEA:24898"/>
        <dbReference type="ChEBI" id="CHEBI:33019"/>
        <dbReference type="ChEBI" id="CHEBI:37565"/>
        <dbReference type="ChEBI" id="CHEBI:58805"/>
        <dbReference type="EC" id="2.7.7.65"/>
    </reaction>
</comment>
<dbReference type="PROSITE" id="PS50112">
    <property type="entry name" value="PAS"/>
    <property type="match status" value="1"/>
</dbReference>
<dbReference type="Pfam" id="PF00989">
    <property type="entry name" value="PAS"/>
    <property type="match status" value="1"/>
</dbReference>
<evidence type="ECO:0000259" key="4">
    <source>
        <dbReference type="PROSITE" id="PS50887"/>
    </source>
</evidence>
<evidence type="ECO:0000256" key="2">
    <source>
        <dbReference type="ARBA" id="ARBA00034247"/>
    </source>
</evidence>
<dbReference type="PANTHER" id="PTHR45138">
    <property type="entry name" value="REGULATORY COMPONENTS OF SENSORY TRANSDUCTION SYSTEM"/>
    <property type="match status" value="1"/>
</dbReference>
<dbReference type="CDD" id="cd00130">
    <property type="entry name" value="PAS"/>
    <property type="match status" value="1"/>
</dbReference>
<proteinExistence type="predicted"/>
<dbReference type="InterPro" id="IPR000160">
    <property type="entry name" value="GGDEF_dom"/>
</dbReference>
<comment type="caution">
    <text evidence="5">The sequence shown here is derived from an EMBL/GenBank/DDBJ whole genome shotgun (WGS) entry which is preliminary data.</text>
</comment>